<gene>
    <name evidence="2" type="ORF">SCF082_LOCUS17594</name>
</gene>
<reference evidence="2 3" key="1">
    <citation type="submission" date="2024-02" db="EMBL/GenBank/DDBJ databases">
        <authorList>
            <person name="Chen Y."/>
            <person name="Shah S."/>
            <person name="Dougan E. K."/>
            <person name="Thang M."/>
            <person name="Chan C."/>
        </authorList>
    </citation>
    <scope>NUCLEOTIDE SEQUENCE [LARGE SCALE GENOMIC DNA]</scope>
</reference>
<dbReference type="EMBL" id="CAXAMM010011634">
    <property type="protein sequence ID" value="CAK9026650.1"/>
    <property type="molecule type" value="Genomic_DNA"/>
</dbReference>
<keyword evidence="3" id="KW-1185">Reference proteome</keyword>
<organism evidence="2 3">
    <name type="scientific">Durusdinium trenchii</name>
    <dbReference type="NCBI Taxonomy" id="1381693"/>
    <lineage>
        <taxon>Eukaryota</taxon>
        <taxon>Sar</taxon>
        <taxon>Alveolata</taxon>
        <taxon>Dinophyceae</taxon>
        <taxon>Suessiales</taxon>
        <taxon>Symbiodiniaceae</taxon>
        <taxon>Durusdinium</taxon>
    </lineage>
</organism>
<dbReference type="Proteomes" id="UP001642464">
    <property type="component" value="Unassembled WGS sequence"/>
</dbReference>
<evidence type="ECO:0000313" key="3">
    <source>
        <dbReference type="Proteomes" id="UP001642464"/>
    </source>
</evidence>
<evidence type="ECO:0000313" key="2">
    <source>
        <dbReference type="EMBL" id="CAK9026650.1"/>
    </source>
</evidence>
<accession>A0ABP0KIN0</accession>
<name>A0ABP0KIN0_9DINO</name>
<evidence type="ECO:0000256" key="1">
    <source>
        <dbReference type="SAM" id="MobiDB-lite"/>
    </source>
</evidence>
<comment type="caution">
    <text evidence="2">The sequence shown here is derived from an EMBL/GenBank/DDBJ whole genome shotgun (WGS) entry which is preliminary data.</text>
</comment>
<sequence length="417" mass="45706">MQDWCSFPLYINKNTWTSVLEAPGSLVALDVVLRHLVQLGLRSPSEQTQAMLAALCVLRDLRDDSSSSKQIPDAMKLRSIFLNVKARVHTSMFKAKQDGDQMLPHGHLVALPANPKDAPAGLLSLAFPDGYESESDSAPFSLMDLANVAREISLRSTNSKVVNNKGPQLHSPEAFWASMQSAWMMMMQQWGKPPSEECRLTMTRQPGKALGALLDRAEGKGTTQQPQLALPAPPLPASKDVLPEKPPPLESVPTLEALPSKPSCAPEGLPTSQAQDEKVNDMAPHNRGISLAESVEKMKEARVKLKEGSNQSHGPVMKKPAKGPSNPKSKSLGSLASKCATQPPKKPKQGFGQGVMKRPSIAKAASNHKAKNDERKRLREEIIAKLDVPTRKKFKDGCAKCRWRKLCTLSCWQYRGY</sequence>
<feature type="region of interest" description="Disordered" evidence="1">
    <location>
        <begin position="305"/>
        <end position="377"/>
    </location>
</feature>
<protein>
    <submittedName>
        <fullName evidence="2">Nipped-B-like protein B</fullName>
    </submittedName>
</protein>
<proteinExistence type="predicted"/>
<feature type="region of interest" description="Disordered" evidence="1">
    <location>
        <begin position="218"/>
        <end position="278"/>
    </location>
</feature>